<dbReference type="EMBL" id="JBHLXP010000003">
    <property type="protein sequence ID" value="MFC0049212.1"/>
    <property type="molecule type" value="Genomic_DNA"/>
</dbReference>
<dbReference type="InterPro" id="IPR011009">
    <property type="entry name" value="Kinase-like_dom_sf"/>
</dbReference>
<proteinExistence type="predicted"/>
<organism evidence="4 5">
    <name type="scientific">Rheinheimera tilapiae</name>
    <dbReference type="NCBI Taxonomy" id="875043"/>
    <lineage>
        <taxon>Bacteria</taxon>
        <taxon>Pseudomonadati</taxon>
        <taxon>Pseudomonadota</taxon>
        <taxon>Gammaproteobacteria</taxon>
        <taxon>Chromatiales</taxon>
        <taxon>Chromatiaceae</taxon>
        <taxon>Rheinheimera</taxon>
    </lineage>
</organism>
<dbReference type="Gene3D" id="3.30.200.20">
    <property type="entry name" value="Phosphorylase Kinase, domain 1"/>
    <property type="match status" value="1"/>
</dbReference>
<accession>A0ABV6BEI4</accession>
<name>A0ABV6BEI4_9GAMM</name>
<dbReference type="PANTHER" id="PTHR33540:SF1">
    <property type="entry name" value="N-ACETYLMURAMATE_N-ACETYLGLUCOSAMINE KINASE"/>
    <property type="match status" value="1"/>
</dbReference>
<comment type="caution">
    <text evidence="4">The sequence shown here is derived from an EMBL/GenBank/DDBJ whole genome shotgun (WGS) entry which is preliminary data.</text>
</comment>
<keyword evidence="2" id="KW-0067">ATP-binding</keyword>
<keyword evidence="1" id="KW-0547">Nucleotide-binding</keyword>
<dbReference type="PANTHER" id="PTHR33540">
    <property type="entry name" value="TRNA THREONYLCARBAMOYLADENOSINE BIOSYNTHESIS PROTEIN TSAE"/>
    <property type="match status" value="1"/>
</dbReference>
<evidence type="ECO:0000313" key="4">
    <source>
        <dbReference type="EMBL" id="MFC0049212.1"/>
    </source>
</evidence>
<dbReference type="Proteomes" id="UP001589813">
    <property type="component" value="Unassembled WGS sequence"/>
</dbReference>
<feature type="domain" description="Aminoglycoside phosphotransferase" evidence="3">
    <location>
        <begin position="24"/>
        <end position="241"/>
    </location>
</feature>
<gene>
    <name evidence="4" type="ORF">ACFFJP_13025</name>
</gene>
<evidence type="ECO:0000256" key="1">
    <source>
        <dbReference type="ARBA" id="ARBA00022741"/>
    </source>
</evidence>
<dbReference type="Pfam" id="PF01636">
    <property type="entry name" value="APH"/>
    <property type="match status" value="1"/>
</dbReference>
<dbReference type="Gene3D" id="3.90.1200.10">
    <property type="match status" value="1"/>
</dbReference>
<dbReference type="InterPro" id="IPR002575">
    <property type="entry name" value="Aminoglycoside_PTrfase"/>
</dbReference>
<keyword evidence="5" id="KW-1185">Reference proteome</keyword>
<evidence type="ECO:0000259" key="3">
    <source>
        <dbReference type="Pfam" id="PF01636"/>
    </source>
</evidence>
<sequence length="325" mass="36812">MAERLSQIQNFLQQYQADSPIQFHAISGDASFRRYFRVQNDTARWVLMDAPPALEDSQRFIAVANALAAAGLQVPAVLTSDPAAGLVLLQDLGDELLQFSLNAQNAADWYRQALRLLPLMQTVTATSQGPLPQFDRAFVLRELQIFLDWFLPVHLQISPDATTSQMLNNTFSQIADEVLAQPQAGMHRDFHSRNLMIQPDQSLAVIDFQDAVVGPVSYDAVSLLRDCYLRWPDALVASLRDEFYLLLQQQNRVSADYSLAQFRRAFDWTGLQRHLKVCGIFARLYHRDGKAGYLADLPRVVSYVRDIAAIYPELTEFSQWFDAVV</sequence>
<evidence type="ECO:0000256" key="2">
    <source>
        <dbReference type="ARBA" id="ARBA00022840"/>
    </source>
</evidence>
<dbReference type="SUPFAM" id="SSF56112">
    <property type="entry name" value="Protein kinase-like (PK-like)"/>
    <property type="match status" value="1"/>
</dbReference>
<evidence type="ECO:0000313" key="5">
    <source>
        <dbReference type="Proteomes" id="UP001589813"/>
    </source>
</evidence>
<dbReference type="RefSeq" id="WP_377244650.1">
    <property type="nucleotide sequence ID" value="NZ_JBHLXP010000003.1"/>
</dbReference>
<protein>
    <submittedName>
        <fullName evidence="4">Aminoglycoside phosphotransferase family protein</fullName>
    </submittedName>
</protein>
<reference evidence="4 5" key="1">
    <citation type="submission" date="2024-09" db="EMBL/GenBank/DDBJ databases">
        <authorList>
            <person name="Sun Q."/>
            <person name="Mori K."/>
        </authorList>
    </citation>
    <scope>NUCLEOTIDE SEQUENCE [LARGE SCALE GENOMIC DNA]</scope>
    <source>
        <strain evidence="4 5">KCTC 23315</strain>
    </source>
</reference>
<feature type="non-terminal residue" evidence="4">
    <location>
        <position position="325"/>
    </location>
</feature>